<dbReference type="PRINTS" id="PR00260">
    <property type="entry name" value="CHEMTRNSDUCR"/>
</dbReference>
<dbReference type="Gene3D" id="3.30.450.20">
    <property type="entry name" value="PAS domain"/>
    <property type="match status" value="2"/>
</dbReference>
<dbReference type="SUPFAM" id="SSF55785">
    <property type="entry name" value="PYP-like sensor domain (PAS domain)"/>
    <property type="match status" value="2"/>
</dbReference>
<dbReference type="RefSeq" id="WP_310839873.1">
    <property type="nucleotide sequence ID" value="NZ_JAVLSJ010000004.1"/>
</dbReference>
<name>A0ABU2EK36_9BURK</name>
<sequence>MNTVSAPLLTDIPAQDQEHYHQAIRRALDRTQAIIEFTPTGEIVRANRLFLEAVGYELEELQGQHHRIFCEPEYAKSQEYRSFWRRLADGQAEHGQFLRQTRDGHPIWLQASYNPVLDQNGKVTGIIKFATDITAYRQRSMEQAGMMEAMARSTAIIEFDLRGQILGANPNFLRTMGYTLDEIKGQHHSMFCQPAQIQSPAYRNFWADLGEGRFQAGRFERLAKHGVPVWIQASYNPILDESGKIIKIVKFAYDITAQVSKEIEISDSITEIKGSMTALTASIETISTETETTLSRARMAMSAASQGKTTLERTIHSISEIQTSAKRINEIVDLIAGIAGQSNILAFNAAIEAARAGEHGIGFSVVADDVRKLAERSTHAAREISGMISQTLLLIDQGVRQSTQVTDAFADISQTVDGTSASVDAIRASSAQQSRETRSVLDVLTRLDEIAHQA</sequence>
<dbReference type="SMART" id="SM00091">
    <property type="entry name" value="PAS"/>
    <property type="match status" value="2"/>
</dbReference>
<comment type="caution">
    <text evidence="5">The sequence shown here is derived from an EMBL/GenBank/DDBJ whole genome shotgun (WGS) entry which is preliminary data.</text>
</comment>
<gene>
    <name evidence="5" type="ORF">RI048_09865</name>
</gene>
<reference evidence="5" key="1">
    <citation type="submission" date="2023-09" db="EMBL/GenBank/DDBJ databases">
        <title>Description of first Herbaspirillum huttiense subsp. nephrolepsisexaltata and Herbaspirillum huttiense subsp. lycopersicon.</title>
        <authorList>
            <person name="Poudel M."/>
            <person name="Sharma A."/>
            <person name="Goss E."/>
            <person name="Tapia J.H."/>
            <person name="Harmon C.M."/>
            <person name="Jones J.B."/>
        </authorList>
    </citation>
    <scope>NUCLEOTIDE SEQUENCE</scope>
    <source>
        <strain evidence="5">SE1</strain>
    </source>
</reference>
<dbReference type="Proteomes" id="UP001246576">
    <property type="component" value="Unassembled WGS sequence"/>
</dbReference>
<evidence type="ECO:0000313" key="5">
    <source>
        <dbReference type="EMBL" id="MDR9848519.1"/>
    </source>
</evidence>
<dbReference type="InterPro" id="IPR001610">
    <property type="entry name" value="PAC"/>
</dbReference>
<organism evidence="5 6">
    <name type="scientific">Herbaspirillum huttiense subsp. lycopersici</name>
    <dbReference type="NCBI Taxonomy" id="3074428"/>
    <lineage>
        <taxon>Bacteria</taxon>
        <taxon>Pseudomonadati</taxon>
        <taxon>Pseudomonadota</taxon>
        <taxon>Betaproteobacteria</taxon>
        <taxon>Burkholderiales</taxon>
        <taxon>Oxalobacteraceae</taxon>
        <taxon>Herbaspirillum</taxon>
    </lineage>
</organism>
<evidence type="ECO:0000259" key="3">
    <source>
        <dbReference type="PROSITE" id="PS50112"/>
    </source>
</evidence>
<accession>A0ABU2EK36</accession>
<dbReference type="InterPro" id="IPR004090">
    <property type="entry name" value="Chemotax_Me-accpt_rcpt"/>
</dbReference>
<dbReference type="InterPro" id="IPR050903">
    <property type="entry name" value="Bact_Chemotaxis_MeTrfase"/>
</dbReference>
<evidence type="ECO:0000256" key="1">
    <source>
        <dbReference type="PROSITE-ProRule" id="PRU00284"/>
    </source>
</evidence>
<keyword evidence="6" id="KW-1185">Reference proteome</keyword>
<dbReference type="InterPro" id="IPR035965">
    <property type="entry name" value="PAS-like_dom_sf"/>
</dbReference>
<evidence type="ECO:0000259" key="4">
    <source>
        <dbReference type="PROSITE" id="PS50113"/>
    </source>
</evidence>
<dbReference type="PROSITE" id="PS50113">
    <property type="entry name" value="PAC"/>
    <property type="match status" value="2"/>
</dbReference>
<dbReference type="Gene3D" id="1.10.287.950">
    <property type="entry name" value="Methyl-accepting chemotaxis protein"/>
    <property type="match status" value="1"/>
</dbReference>
<feature type="domain" description="PAS" evidence="3">
    <location>
        <begin position="146"/>
        <end position="186"/>
    </location>
</feature>
<dbReference type="Pfam" id="PF08447">
    <property type="entry name" value="PAS_3"/>
    <property type="match status" value="2"/>
</dbReference>
<dbReference type="SUPFAM" id="SSF58104">
    <property type="entry name" value="Methyl-accepting chemotaxis protein (MCP) signaling domain"/>
    <property type="match status" value="1"/>
</dbReference>
<dbReference type="InterPro" id="IPR004089">
    <property type="entry name" value="MCPsignal_dom"/>
</dbReference>
<dbReference type="PANTHER" id="PTHR24422:SF10">
    <property type="entry name" value="CHEMOTAXIS PROTEIN METHYLTRANSFERASE 2"/>
    <property type="match status" value="1"/>
</dbReference>
<dbReference type="EMBL" id="JAVLSJ010000004">
    <property type="protein sequence ID" value="MDR9848519.1"/>
    <property type="molecule type" value="Genomic_DNA"/>
</dbReference>
<dbReference type="NCBIfam" id="TIGR00229">
    <property type="entry name" value="sensory_box"/>
    <property type="match status" value="2"/>
</dbReference>
<evidence type="ECO:0000313" key="6">
    <source>
        <dbReference type="Proteomes" id="UP001246576"/>
    </source>
</evidence>
<feature type="domain" description="Methyl-accepting transducer" evidence="2">
    <location>
        <begin position="266"/>
        <end position="454"/>
    </location>
</feature>
<keyword evidence="1" id="KW-0807">Transducer</keyword>
<dbReference type="SMART" id="SM00086">
    <property type="entry name" value="PAC"/>
    <property type="match status" value="2"/>
</dbReference>
<dbReference type="InterPro" id="IPR000014">
    <property type="entry name" value="PAS"/>
</dbReference>
<dbReference type="PANTHER" id="PTHR24422">
    <property type="entry name" value="CHEMOTAXIS PROTEIN METHYLTRANSFERASE"/>
    <property type="match status" value="1"/>
</dbReference>
<evidence type="ECO:0000259" key="2">
    <source>
        <dbReference type="PROSITE" id="PS50111"/>
    </source>
</evidence>
<dbReference type="InterPro" id="IPR013655">
    <property type="entry name" value="PAS_fold_3"/>
</dbReference>
<dbReference type="PROSITE" id="PS50112">
    <property type="entry name" value="PAS"/>
    <property type="match status" value="1"/>
</dbReference>
<dbReference type="CDD" id="cd00130">
    <property type="entry name" value="PAS"/>
    <property type="match status" value="2"/>
</dbReference>
<dbReference type="PROSITE" id="PS50111">
    <property type="entry name" value="CHEMOTAXIS_TRANSDUC_2"/>
    <property type="match status" value="1"/>
</dbReference>
<feature type="domain" description="PAC" evidence="4">
    <location>
        <begin position="215"/>
        <end position="267"/>
    </location>
</feature>
<protein>
    <submittedName>
        <fullName evidence="5">PAS domain-containing methyl-accepting chemotaxis protein</fullName>
    </submittedName>
</protein>
<dbReference type="InterPro" id="IPR000700">
    <property type="entry name" value="PAS-assoc_C"/>
</dbReference>
<dbReference type="SMART" id="SM00283">
    <property type="entry name" value="MA"/>
    <property type="match status" value="1"/>
</dbReference>
<proteinExistence type="predicted"/>
<dbReference type="Pfam" id="PF00015">
    <property type="entry name" value="MCPsignal"/>
    <property type="match status" value="1"/>
</dbReference>
<feature type="domain" description="PAC" evidence="4">
    <location>
        <begin position="91"/>
        <end position="145"/>
    </location>
</feature>